<evidence type="ECO:0000313" key="1">
    <source>
        <dbReference type="EMBL" id="KAK3507397.1"/>
    </source>
</evidence>
<dbReference type="AlphaFoldDB" id="A0AAE0PSZ7"/>
<dbReference type="EMBL" id="JAUCMX010000029">
    <property type="protein sequence ID" value="KAK3507397.1"/>
    <property type="molecule type" value="Genomic_DNA"/>
</dbReference>
<name>A0AAE0PSZ7_9TELE</name>
<protein>
    <submittedName>
        <fullName evidence="1">Uncharacterized protein</fullName>
    </submittedName>
</protein>
<organism evidence="1 2">
    <name type="scientific">Hemibagrus guttatus</name>
    <dbReference type="NCBI Taxonomy" id="175788"/>
    <lineage>
        <taxon>Eukaryota</taxon>
        <taxon>Metazoa</taxon>
        <taxon>Chordata</taxon>
        <taxon>Craniata</taxon>
        <taxon>Vertebrata</taxon>
        <taxon>Euteleostomi</taxon>
        <taxon>Actinopterygii</taxon>
        <taxon>Neopterygii</taxon>
        <taxon>Teleostei</taxon>
        <taxon>Ostariophysi</taxon>
        <taxon>Siluriformes</taxon>
        <taxon>Bagridae</taxon>
        <taxon>Hemibagrus</taxon>
    </lineage>
</organism>
<dbReference type="Proteomes" id="UP001274896">
    <property type="component" value="Unassembled WGS sequence"/>
</dbReference>
<accession>A0AAE0PSZ7</accession>
<reference evidence="1" key="1">
    <citation type="submission" date="2023-06" db="EMBL/GenBank/DDBJ databases">
        <title>Male Hemibagrus guttatus genome.</title>
        <authorList>
            <person name="Bian C."/>
        </authorList>
    </citation>
    <scope>NUCLEOTIDE SEQUENCE</scope>
    <source>
        <strain evidence="1">Male_cb2023</strain>
        <tissue evidence="1">Muscle</tissue>
    </source>
</reference>
<comment type="caution">
    <text evidence="1">The sequence shown here is derived from an EMBL/GenBank/DDBJ whole genome shotgun (WGS) entry which is preliminary data.</text>
</comment>
<gene>
    <name evidence="1" type="ORF">QTP70_017055</name>
</gene>
<feature type="non-terminal residue" evidence="1">
    <location>
        <position position="1"/>
    </location>
</feature>
<sequence length="65" mass="7464">CVVIPSIPAVLVTKRAYLRLKFNSMEDLSNPTMREKVLQKIKSANVQSSVFQVRWTKEPKLETDT</sequence>
<keyword evidence="2" id="KW-1185">Reference proteome</keyword>
<proteinExistence type="predicted"/>
<evidence type="ECO:0000313" key="2">
    <source>
        <dbReference type="Proteomes" id="UP001274896"/>
    </source>
</evidence>